<dbReference type="RefSeq" id="WP_131499460.1">
    <property type="nucleotide sequence ID" value="NZ_SJKC01000006.1"/>
</dbReference>
<accession>A0A4R0IIQ8</accession>
<dbReference type="EMBL" id="SJKC01000006">
    <property type="protein sequence ID" value="TCC32044.1"/>
    <property type="molecule type" value="Genomic_DNA"/>
</dbReference>
<protein>
    <submittedName>
        <fullName evidence="1">Uncharacterized protein</fullName>
    </submittedName>
</protein>
<organism evidence="1 2">
    <name type="scientific">Kribbella speibonae</name>
    <dbReference type="NCBI Taxonomy" id="1572660"/>
    <lineage>
        <taxon>Bacteria</taxon>
        <taxon>Bacillati</taxon>
        <taxon>Actinomycetota</taxon>
        <taxon>Actinomycetes</taxon>
        <taxon>Propionibacteriales</taxon>
        <taxon>Kribbellaceae</taxon>
        <taxon>Kribbella</taxon>
    </lineage>
</organism>
<dbReference type="AlphaFoldDB" id="A0A4R0IIQ8"/>
<proteinExistence type="predicted"/>
<evidence type="ECO:0000313" key="2">
    <source>
        <dbReference type="Proteomes" id="UP000294225"/>
    </source>
</evidence>
<sequence length="111" mass="12471">MSRPTFIRQVTSSTTYHPDGSVDTTKDPAVWTLAHRGYSGGGRLDVWVYPTKAVALREGAALAMACGLDEDEQAVKLFKAKRYDQVMERYEATHPDTHLLRVQPAFLQYPD</sequence>
<name>A0A4R0IIQ8_9ACTN</name>
<evidence type="ECO:0000313" key="1">
    <source>
        <dbReference type="EMBL" id="TCC32044.1"/>
    </source>
</evidence>
<comment type="caution">
    <text evidence="1">The sequence shown here is derived from an EMBL/GenBank/DDBJ whole genome shotgun (WGS) entry which is preliminary data.</text>
</comment>
<gene>
    <name evidence="1" type="ORF">E0H92_36720</name>
</gene>
<dbReference type="Proteomes" id="UP000294225">
    <property type="component" value="Unassembled WGS sequence"/>
</dbReference>
<reference evidence="1 2" key="1">
    <citation type="submission" date="2019-02" db="EMBL/GenBank/DDBJ databases">
        <title>Kribbella capetownensis sp. nov. and Kribbella speibonae sp. nov., isolated from soil.</title>
        <authorList>
            <person name="Curtis S.M."/>
            <person name="Norton I."/>
            <person name="Everest G.J."/>
            <person name="Meyers P.R."/>
        </authorList>
    </citation>
    <scope>NUCLEOTIDE SEQUENCE [LARGE SCALE GENOMIC DNA]</scope>
    <source>
        <strain evidence="1 2">YM55</strain>
    </source>
</reference>